<sequence length="215" mass="23959">MGRPSICILKWKFCNLQSCGCQQSKRKPYVIRARCCQRSTHRLPRPVPRAGGYRRLEIANRRQGGLGIVPAIGNARNGTRASPRNTEHKACPGDNLTPAGKARIHHCSRIEKRRAKRPASPLDHRDGVRSRVCLTGNDREIANCKLNNANWQSPTIESHRGLPVNLHFEMVILQFAIVRLPAIEEETVLHSRSMLSAFNPPIAPSSSSGRRLSPA</sequence>
<name>A0A518HIE2_9BACT</name>
<evidence type="ECO:0000313" key="3">
    <source>
        <dbReference type="Proteomes" id="UP000319004"/>
    </source>
</evidence>
<dbReference type="EMBL" id="CP037423">
    <property type="protein sequence ID" value="QDV40602.1"/>
    <property type="molecule type" value="Genomic_DNA"/>
</dbReference>
<evidence type="ECO:0000256" key="1">
    <source>
        <dbReference type="SAM" id="MobiDB-lite"/>
    </source>
</evidence>
<dbReference type="KEGG" id="snep:Enr13x_04080"/>
<gene>
    <name evidence="2" type="ORF">Enr13x_04080</name>
</gene>
<accession>A0A518HIE2</accession>
<dbReference type="AlphaFoldDB" id="A0A518HIE2"/>
<proteinExistence type="predicted"/>
<dbReference type="Proteomes" id="UP000319004">
    <property type="component" value="Chromosome"/>
</dbReference>
<feature type="region of interest" description="Disordered" evidence="1">
    <location>
        <begin position="69"/>
        <end position="95"/>
    </location>
</feature>
<protein>
    <submittedName>
        <fullName evidence="2">Uncharacterized protein</fullName>
    </submittedName>
</protein>
<reference evidence="2 3" key="1">
    <citation type="submission" date="2019-03" db="EMBL/GenBank/DDBJ databases">
        <title>Deep-cultivation of Planctomycetes and their phenomic and genomic characterization uncovers novel biology.</title>
        <authorList>
            <person name="Wiegand S."/>
            <person name="Jogler M."/>
            <person name="Boedeker C."/>
            <person name="Pinto D."/>
            <person name="Vollmers J."/>
            <person name="Rivas-Marin E."/>
            <person name="Kohn T."/>
            <person name="Peeters S.H."/>
            <person name="Heuer A."/>
            <person name="Rast P."/>
            <person name="Oberbeckmann S."/>
            <person name="Bunk B."/>
            <person name="Jeske O."/>
            <person name="Meyerdierks A."/>
            <person name="Storesund J.E."/>
            <person name="Kallscheuer N."/>
            <person name="Luecker S."/>
            <person name="Lage O.M."/>
            <person name="Pohl T."/>
            <person name="Merkel B.J."/>
            <person name="Hornburger P."/>
            <person name="Mueller R.-W."/>
            <person name="Bruemmer F."/>
            <person name="Labrenz M."/>
            <person name="Spormann A.M."/>
            <person name="Op den Camp H."/>
            <person name="Overmann J."/>
            <person name="Amann R."/>
            <person name="Jetten M.S.M."/>
            <person name="Mascher T."/>
            <person name="Medema M.H."/>
            <person name="Devos D.P."/>
            <person name="Kaster A.-K."/>
            <person name="Ovreas L."/>
            <person name="Rohde M."/>
            <person name="Galperin M.Y."/>
            <person name="Jogler C."/>
        </authorList>
    </citation>
    <scope>NUCLEOTIDE SEQUENCE [LARGE SCALE GENOMIC DNA]</scope>
    <source>
        <strain evidence="2 3">Enr13</strain>
    </source>
</reference>
<organism evidence="2 3">
    <name type="scientific">Stieleria neptunia</name>
    <dbReference type="NCBI Taxonomy" id="2527979"/>
    <lineage>
        <taxon>Bacteria</taxon>
        <taxon>Pseudomonadati</taxon>
        <taxon>Planctomycetota</taxon>
        <taxon>Planctomycetia</taxon>
        <taxon>Pirellulales</taxon>
        <taxon>Pirellulaceae</taxon>
        <taxon>Stieleria</taxon>
    </lineage>
</organism>
<keyword evidence="3" id="KW-1185">Reference proteome</keyword>
<evidence type="ECO:0000313" key="2">
    <source>
        <dbReference type="EMBL" id="QDV40602.1"/>
    </source>
</evidence>